<proteinExistence type="predicted"/>
<sequence>MCTSQSNDVSPESKKNDLLQEIMVLISQPDDTSGGLSAEAICEEMSAPLPKLTNDLGDMDESVTVQSSL</sequence>
<comment type="caution">
    <text evidence="1">The sequence shown here is derived from an EMBL/GenBank/DDBJ whole genome shotgun (WGS) entry which is preliminary data.</text>
</comment>
<dbReference type="AlphaFoldDB" id="A0AAN9Y090"/>
<keyword evidence="2" id="KW-1185">Reference proteome</keyword>
<reference evidence="1 2" key="1">
    <citation type="submission" date="2024-03" db="EMBL/GenBank/DDBJ databases">
        <title>Adaptation during the transition from Ophiocordyceps entomopathogen to insect associate is accompanied by gene loss and intensified selection.</title>
        <authorList>
            <person name="Ward C.M."/>
            <person name="Onetto C.A."/>
            <person name="Borneman A.R."/>
        </authorList>
    </citation>
    <scope>NUCLEOTIDE SEQUENCE [LARGE SCALE GENOMIC DNA]</scope>
    <source>
        <strain evidence="1">AWRI1</strain>
        <tissue evidence="1">Single Adult Female</tissue>
    </source>
</reference>
<dbReference type="EMBL" id="JBBCAQ010000034">
    <property type="protein sequence ID" value="KAK7579701.1"/>
    <property type="molecule type" value="Genomic_DNA"/>
</dbReference>
<evidence type="ECO:0000313" key="2">
    <source>
        <dbReference type="Proteomes" id="UP001367676"/>
    </source>
</evidence>
<evidence type="ECO:0000313" key="1">
    <source>
        <dbReference type="EMBL" id="KAK7579701.1"/>
    </source>
</evidence>
<gene>
    <name evidence="1" type="ORF">V9T40_000330</name>
</gene>
<protein>
    <submittedName>
        <fullName evidence="1">Uncharacterized protein</fullName>
    </submittedName>
</protein>
<dbReference type="Proteomes" id="UP001367676">
    <property type="component" value="Unassembled WGS sequence"/>
</dbReference>
<name>A0AAN9Y090_9HEMI</name>
<accession>A0AAN9Y090</accession>
<organism evidence="1 2">
    <name type="scientific">Parthenolecanium corni</name>
    <dbReference type="NCBI Taxonomy" id="536013"/>
    <lineage>
        <taxon>Eukaryota</taxon>
        <taxon>Metazoa</taxon>
        <taxon>Ecdysozoa</taxon>
        <taxon>Arthropoda</taxon>
        <taxon>Hexapoda</taxon>
        <taxon>Insecta</taxon>
        <taxon>Pterygota</taxon>
        <taxon>Neoptera</taxon>
        <taxon>Paraneoptera</taxon>
        <taxon>Hemiptera</taxon>
        <taxon>Sternorrhyncha</taxon>
        <taxon>Coccoidea</taxon>
        <taxon>Coccidae</taxon>
        <taxon>Parthenolecanium</taxon>
    </lineage>
</organism>